<feature type="transmembrane region" description="Helical" evidence="1">
    <location>
        <begin position="12"/>
        <end position="37"/>
    </location>
</feature>
<name>A0A7M5WU30_9CNID</name>
<dbReference type="EnsemblMetazoa" id="CLYHEMT013106.1">
    <property type="protein sequence ID" value="CLYHEMP013106.1"/>
    <property type="gene ID" value="CLYHEMG013106"/>
</dbReference>
<keyword evidence="3" id="KW-1185">Reference proteome</keyword>
<dbReference type="AlphaFoldDB" id="A0A7M5WU30"/>
<evidence type="ECO:0000313" key="2">
    <source>
        <dbReference type="EnsemblMetazoa" id="CLYHEMP013106.1"/>
    </source>
</evidence>
<protein>
    <submittedName>
        <fullName evidence="2">Uncharacterized protein</fullName>
    </submittedName>
</protein>
<evidence type="ECO:0000256" key="1">
    <source>
        <dbReference type="SAM" id="Phobius"/>
    </source>
</evidence>
<keyword evidence="1" id="KW-1133">Transmembrane helix</keyword>
<dbReference type="Proteomes" id="UP000594262">
    <property type="component" value="Unplaced"/>
</dbReference>
<keyword evidence="1" id="KW-0812">Transmembrane</keyword>
<accession>A0A7M5WU30</accession>
<organism evidence="2 3">
    <name type="scientific">Clytia hemisphaerica</name>
    <dbReference type="NCBI Taxonomy" id="252671"/>
    <lineage>
        <taxon>Eukaryota</taxon>
        <taxon>Metazoa</taxon>
        <taxon>Cnidaria</taxon>
        <taxon>Hydrozoa</taxon>
        <taxon>Hydroidolina</taxon>
        <taxon>Leptothecata</taxon>
        <taxon>Obeliida</taxon>
        <taxon>Clytiidae</taxon>
        <taxon>Clytia</taxon>
    </lineage>
</organism>
<reference evidence="2" key="1">
    <citation type="submission" date="2021-01" db="UniProtKB">
        <authorList>
            <consortium name="EnsemblMetazoa"/>
        </authorList>
    </citation>
    <scope>IDENTIFICATION</scope>
</reference>
<keyword evidence="1" id="KW-0472">Membrane</keyword>
<proteinExistence type="predicted"/>
<sequence length="112" mass="12830">MTNQSSKISKQMNYAASLAALLYHFCFDFTLLCMLASTDASYPTSRYTVLYKKFTVGNLNLSLSSLTNIKTILLNLRFLLKSVTVERICLVFNFVERNFCRICQTFLVVKLC</sequence>
<evidence type="ECO:0000313" key="3">
    <source>
        <dbReference type="Proteomes" id="UP000594262"/>
    </source>
</evidence>